<evidence type="ECO:0000313" key="7">
    <source>
        <dbReference type="EMBL" id="XBX76342.1"/>
    </source>
</evidence>
<dbReference type="SUPFAM" id="SSF100939">
    <property type="entry name" value="SPOC domain-like"/>
    <property type="match status" value="1"/>
</dbReference>
<feature type="domain" description="Ku" evidence="6">
    <location>
        <begin position="49"/>
        <end position="177"/>
    </location>
</feature>
<dbReference type="GO" id="GO:0006310">
    <property type="term" value="P:DNA recombination"/>
    <property type="evidence" value="ECO:0007669"/>
    <property type="project" value="UniProtKB-KW"/>
</dbReference>
<comment type="function">
    <text evidence="5">With LigD forms a non-homologous end joining (NHEJ) DNA repair enzyme, which repairs dsDNA breaks with reduced fidelity. Binds linear dsDNA with 5'- and 3'- overhangs but not closed circular dsDNA nor ssDNA. Recruits and stimulates the ligase activity of LigD.</text>
</comment>
<evidence type="ECO:0000256" key="5">
    <source>
        <dbReference type="HAMAP-Rule" id="MF_01875"/>
    </source>
</evidence>
<name>A0AAU7VR15_9FIRM</name>
<dbReference type="SMART" id="SM00559">
    <property type="entry name" value="Ku78"/>
    <property type="match status" value="1"/>
</dbReference>
<dbReference type="InterPro" id="IPR016194">
    <property type="entry name" value="SPOC-like_C_dom_sf"/>
</dbReference>
<dbReference type="AlphaFoldDB" id="A0AAU7VR15"/>
<evidence type="ECO:0000259" key="6">
    <source>
        <dbReference type="SMART" id="SM00559"/>
    </source>
</evidence>
<dbReference type="RefSeq" id="WP_350345076.1">
    <property type="nucleotide sequence ID" value="NZ_CP158367.1"/>
</dbReference>
<dbReference type="PANTHER" id="PTHR41251:SF1">
    <property type="entry name" value="NON-HOMOLOGOUS END JOINING PROTEIN KU"/>
    <property type="match status" value="1"/>
</dbReference>
<dbReference type="InterPro" id="IPR009187">
    <property type="entry name" value="Prok_Ku"/>
</dbReference>
<dbReference type="HAMAP" id="MF_01875">
    <property type="entry name" value="Prokaryotic_Ku"/>
    <property type="match status" value="1"/>
</dbReference>
<dbReference type="GO" id="GO:0006303">
    <property type="term" value="P:double-strand break repair via nonhomologous end joining"/>
    <property type="evidence" value="ECO:0007669"/>
    <property type="project" value="UniProtKB-UniRule"/>
</dbReference>
<evidence type="ECO:0000256" key="2">
    <source>
        <dbReference type="ARBA" id="ARBA00023125"/>
    </source>
</evidence>
<dbReference type="CDD" id="cd00789">
    <property type="entry name" value="KU_like"/>
    <property type="match status" value="1"/>
</dbReference>
<gene>
    <name evidence="5" type="primary">ku</name>
    <name evidence="7" type="ORF">PRVXT_000015</name>
</gene>
<dbReference type="PIRSF" id="PIRSF006493">
    <property type="entry name" value="Prok_Ku"/>
    <property type="match status" value="1"/>
</dbReference>
<dbReference type="Pfam" id="PF02735">
    <property type="entry name" value="Ku"/>
    <property type="match status" value="1"/>
</dbReference>
<organism evidence="7">
    <name type="scientific">Proteinivorax tanatarense</name>
    <dbReference type="NCBI Taxonomy" id="1260629"/>
    <lineage>
        <taxon>Bacteria</taxon>
        <taxon>Bacillati</taxon>
        <taxon>Bacillota</taxon>
        <taxon>Clostridia</taxon>
        <taxon>Eubacteriales</taxon>
        <taxon>Proteinivoracaceae</taxon>
        <taxon>Proteinivorax</taxon>
    </lineage>
</organism>
<proteinExistence type="inferred from homology"/>
<evidence type="ECO:0000256" key="3">
    <source>
        <dbReference type="ARBA" id="ARBA00023172"/>
    </source>
</evidence>
<dbReference type="NCBIfam" id="TIGR02772">
    <property type="entry name" value="Ku_bact"/>
    <property type="match status" value="1"/>
</dbReference>
<evidence type="ECO:0000256" key="4">
    <source>
        <dbReference type="ARBA" id="ARBA00023204"/>
    </source>
</evidence>
<comment type="similarity">
    <text evidence="5">Belongs to the prokaryotic Ku family.</text>
</comment>
<comment type="subunit">
    <text evidence="5">Homodimer. Interacts with LigD.</text>
</comment>
<evidence type="ECO:0000256" key="1">
    <source>
        <dbReference type="ARBA" id="ARBA00022763"/>
    </source>
</evidence>
<sequence length="268" mass="30742">MWKGAVSFGLVNVPIKMFTATENKSVRFRNLHKECNTPIKYQRVCPNCDREVDNEEIVRGYEYQKGSFVVVEDEDLETIPNETTKSIDIMDFVNLKDIDPVFFDKTYYLAPEETGKKAYNLLTNALSKTKRVAVAKVVIRSKESLVAIRVFKEALVLETMYFPDEVRNVKEVPGVGEKVNVSDNELDMAKELIENLSAKFDPEKYTDEYRTQLMRLIEQKIQGKEIAQPKAKRDDSVVDLMEALESSLNAVKKETLKPNKKSRKKKTG</sequence>
<dbReference type="Gene3D" id="2.40.290.10">
    <property type="match status" value="1"/>
</dbReference>
<keyword evidence="3 5" id="KW-0233">DNA recombination</keyword>
<keyword evidence="1 5" id="KW-0227">DNA damage</keyword>
<keyword evidence="2 5" id="KW-0238">DNA-binding</keyword>
<reference evidence="7" key="1">
    <citation type="journal article" date="2013" name="Extremophiles">
        <title>Proteinivorax tanatarense gen. nov., sp. nov., an anaerobic, haloalkaliphilic, proteolytic bacterium isolated from a decaying algal bloom, and proposal of Proteinivoraceae fam. nov.</title>
        <authorList>
            <person name="Kevbrin V."/>
            <person name="Boltyanskaya Y."/>
            <person name="Zhilina T."/>
            <person name="Kolganova T."/>
            <person name="Lavrentjeva E."/>
            <person name="Kuznetsov B."/>
        </authorList>
    </citation>
    <scope>NUCLEOTIDE SEQUENCE</scope>
    <source>
        <strain evidence="7">Z-910T</strain>
    </source>
</reference>
<keyword evidence="4 5" id="KW-0234">DNA repair</keyword>
<dbReference type="InterPro" id="IPR006164">
    <property type="entry name" value="DNA_bd_Ku70/Ku80"/>
</dbReference>
<accession>A0AAU7VR15</accession>
<dbReference type="FunFam" id="2.40.290.10:FF:000004">
    <property type="entry name" value="Non-homologous end joining protein Ku"/>
    <property type="match status" value="1"/>
</dbReference>
<protein>
    <recommendedName>
        <fullName evidence="5">Non-homologous end joining protein Ku</fullName>
    </recommendedName>
</protein>
<reference evidence="7" key="2">
    <citation type="submission" date="2024-06" db="EMBL/GenBank/DDBJ databases">
        <authorList>
            <person name="Petrova K.O."/>
            <person name="Toshchakov S.V."/>
            <person name="Boltjanskaja Y.V."/>
            <person name="Kevbrin V."/>
        </authorList>
    </citation>
    <scope>NUCLEOTIDE SEQUENCE</scope>
    <source>
        <strain evidence="7">Z-910T</strain>
    </source>
</reference>
<dbReference type="GO" id="GO:0003690">
    <property type="term" value="F:double-stranded DNA binding"/>
    <property type="evidence" value="ECO:0007669"/>
    <property type="project" value="UniProtKB-UniRule"/>
</dbReference>
<dbReference type="PANTHER" id="PTHR41251">
    <property type="entry name" value="NON-HOMOLOGOUS END JOINING PROTEIN KU"/>
    <property type="match status" value="1"/>
</dbReference>
<dbReference type="EMBL" id="CP158367">
    <property type="protein sequence ID" value="XBX76342.1"/>
    <property type="molecule type" value="Genomic_DNA"/>
</dbReference>